<reference evidence="1 2" key="1">
    <citation type="journal article" date="2024" name="BMC Genomics">
        <title>De novo assembly and annotation of Popillia japonica's genome with initial clues to its potential as an invasive pest.</title>
        <authorList>
            <person name="Cucini C."/>
            <person name="Boschi S."/>
            <person name="Funari R."/>
            <person name="Cardaioli E."/>
            <person name="Iannotti N."/>
            <person name="Marturano G."/>
            <person name="Paoli F."/>
            <person name="Bruttini M."/>
            <person name="Carapelli A."/>
            <person name="Frati F."/>
            <person name="Nardi F."/>
        </authorList>
    </citation>
    <scope>NUCLEOTIDE SEQUENCE [LARGE SCALE GENOMIC DNA]</scope>
    <source>
        <strain evidence="1">DMR45628</strain>
    </source>
</reference>
<proteinExistence type="predicted"/>
<dbReference type="EMBL" id="JASPKY010000254">
    <property type="protein sequence ID" value="KAK9713035.1"/>
    <property type="molecule type" value="Genomic_DNA"/>
</dbReference>
<dbReference type="AlphaFoldDB" id="A0AAW1K4Z6"/>
<organism evidence="1 2">
    <name type="scientific">Popillia japonica</name>
    <name type="common">Japanese beetle</name>
    <dbReference type="NCBI Taxonomy" id="7064"/>
    <lineage>
        <taxon>Eukaryota</taxon>
        <taxon>Metazoa</taxon>
        <taxon>Ecdysozoa</taxon>
        <taxon>Arthropoda</taxon>
        <taxon>Hexapoda</taxon>
        <taxon>Insecta</taxon>
        <taxon>Pterygota</taxon>
        <taxon>Neoptera</taxon>
        <taxon>Endopterygota</taxon>
        <taxon>Coleoptera</taxon>
        <taxon>Polyphaga</taxon>
        <taxon>Scarabaeiformia</taxon>
        <taxon>Scarabaeidae</taxon>
        <taxon>Rutelinae</taxon>
        <taxon>Popillia</taxon>
    </lineage>
</organism>
<evidence type="ECO:0000313" key="2">
    <source>
        <dbReference type="Proteomes" id="UP001458880"/>
    </source>
</evidence>
<protein>
    <submittedName>
        <fullName evidence="1">Uncharacterized protein</fullName>
    </submittedName>
</protein>
<comment type="caution">
    <text evidence="1">The sequence shown here is derived from an EMBL/GenBank/DDBJ whole genome shotgun (WGS) entry which is preliminary data.</text>
</comment>
<evidence type="ECO:0000313" key="1">
    <source>
        <dbReference type="EMBL" id="KAK9713035.1"/>
    </source>
</evidence>
<keyword evidence="2" id="KW-1185">Reference proteome</keyword>
<gene>
    <name evidence="1" type="ORF">QE152_g24606</name>
</gene>
<dbReference type="Proteomes" id="UP001458880">
    <property type="component" value="Unassembled WGS sequence"/>
</dbReference>
<name>A0AAW1K4Z6_POPJA</name>
<accession>A0AAW1K4Z6</accession>
<sequence length="154" mass="17500">MMILEEEEDERKGVLSLITPRIATVVAASADVNSDCGDVICENAETYMSPVPRSKEKINSDCGDVICENAETYMSPVPRSKEKIAEFVKELQGRIRIINLERRSKEKIAEFVKELQGRIRIINLERKKNIVANSNYGDTFKFANGNKKLIKSYR</sequence>